<dbReference type="CDD" id="cd05466">
    <property type="entry name" value="PBP2_LTTR_substrate"/>
    <property type="match status" value="1"/>
</dbReference>
<evidence type="ECO:0000256" key="1">
    <source>
        <dbReference type="ARBA" id="ARBA00009437"/>
    </source>
</evidence>
<dbReference type="Pfam" id="PF03466">
    <property type="entry name" value="LysR_substrate"/>
    <property type="match status" value="1"/>
</dbReference>
<accession>A0AAW3TTD9</accession>
<proteinExistence type="inferred from homology"/>
<dbReference type="InterPro" id="IPR005119">
    <property type="entry name" value="LysR_subst-bd"/>
</dbReference>
<dbReference type="Pfam" id="PF00126">
    <property type="entry name" value="HTH_1"/>
    <property type="match status" value="1"/>
</dbReference>
<protein>
    <submittedName>
        <fullName evidence="6">DNA-binding transcriptional LysR family regulator</fullName>
    </submittedName>
</protein>
<dbReference type="Gene3D" id="3.40.190.10">
    <property type="entry name" value="Periplasmic binding protein-like II"/>
    <property type="match status" value="2"/>
</dbReference>
<dbReference type="RefSeq" id="WP_147037134.1">
    <property type="nucleotide sequence ID" value="NZ_JACIDB010000001.1"/>
</dbReference>
<evidence type="ECO:0000313" key="6">
    <source>
        <dbReference type="EMBL" id="MBB3874739.1"/>
    </source>
</evidence>
<feature type="domain" description="HTH lysR-type" evidence="5">
    <location>
        <begin position="13"/>
        <end position="59"/>
    </location>
</feature>
<name>A0AAW3TTD9_9SPHN</name>
<dbReference type="PRINTS" id="PR00039">
    <property type="entry name" value="HTHLYSR"/>
</dbReference>
<keyword evidence="3 6" id="KW-0238">DNA-binding</keyword>
<dbReference type="EMBL" id="JACIDB010000001">
    <property type="protein sequence ID" value="MBB3874739.1"/>
    <property type="molecule type" value="Genomic_DNA"/>
</dbReference>
<comment type="similarity">
    <text evidence="1">Belongs to the LysR transcriptional regulatory family.</text>
</comment>
<dbReference type="GO" id="GO:0003677">
    <property type="term" value="F:DNA binding"/>
    <property type="evidence" value="ECO:0007669"/>
    <property type="project" value="UniProtKB-KW"/>
</dbReference>
<dbReference type="AlphaFoldDB" id="A0AAW3TTD9"/>
<dbReference type="PROSITE" id="PS50931">
    <property type="entry name" value="HTH_LYSR"/>
    <property type="match status" value="1"/>
</dbReference>
<gene>
    <name evidence="6" type="ORF">GGR47_000955</name>
</gene>
<keyword evidence="7" id="KW-1185">Reference proteome</keyword>
<evidence type="ECO:0000313" key="7">
    <source>
        <dbReference type="Proteomes" id="UP000528945"/>
    </source>
</evidence>
<dbReference type="FunFam" id="1.10.10.10:FF:000001">
    <property type="entry name" value="LysR family transcriptional regulator"/>
    <property type="match status" value="1"/>
</dbReference>
<dbReference type="GO" id="GO:0003700">
    <property type="term" value="F:DNA-binding transcription factor activity"/>
    <property type="evidence" value="ECO:0007669"/>
    <property type="project" value="InterPro"/>
</dbReference>
<dbReference type="InterPro" id="IPR000847">
    <property type="entry name" value="LysR_HTH_N"/>
</dbReference>
<dbReference type="SUPFAM" id="SSF46785">
    <property type="entry name" value="Winged helix' DNA-binding domain"/>
    <property type="match status" value="1"/>
</dbReference>
<organism evidence="6 7">
    <name type="scientific">Sphingomonas aquatilis</name>
    <dbReference type="NCBI Taxonomy" id="93063"/>
    <lineage>
        <taxon>Bacteria</taxon>
        <taxon>Pseudomonadati</taxon>
        <taxon>Pseudomonadota</taxon>
        <taxon>Alphaproteobacteria</taxon>
        <taxon>Sphingomonadales</taxon>
        <taxon>Sphingomonadaceae</taxon>
        <taxon>Sphingomonas</taxon>
    </lineage>
</organism>
<dbReference type="Proteomes" id="UP000528945">
    <property type="component" value="Unassembled WGS sequence"/>
</dbReference>
<keyword evidence="4" id="KW-0804">Transcription</keyword>
<evidence type="ECO:0000256" key="4">
    <source>
        <dbReference type="ARBA" id="ARBA00023163"/>
    </source>
</evidence>
<dbReference type="InterPro" id="IPR036388">
    <property type="entry name" value="WH-like_DNA-bd_sf"/>
</dbReference>
<dbReference type="InterPro" id="IPR036390">
    <property type="entry name" value="WH_DNA-bd_sf"/>
</dbReference>
<evidence type="ECO:0000256" key="2">
    <source>
        <dbReference type="ARBA" id="ARBA00023015"/>
    </source>
</evidence>
<evidence type="ECO:0000259" key="5">
    <source>
        <dbReference type="PROSITE" id="PS50931"/>
    </source>
</evidence>
<reference evidence="6 7" key="1">
    <citation type="submission" date="2020-08" db="EMBL/GenBank/DDBJ databases">
        <title>Genomic Encyclopedia of Type Strains, Phase IV (KMG-IV): sequencing the most valuable type-strain genomes for metagenomic binning, comparative biology and taxonomic classification.</title>
        <authorList>
            <person name="Goeker M."/>
        </authorList>
    </citation>
    <scope>NUCLEOTIDE SEQUENCE [LARGE SCALE GENOMIC DNA]</scope>
    <source>
        <strain evidence="6 7">DSM 15581</strain>
    </source>
</reference>
<dbReference type="SUPFAM" id="SSF53850">
    <property type="entry name" value="Periplasmic binding protein-like II"/>
    <property type="match status" value="1"/>
</dbReference>
<dbReference type="GO" id="GO:0032993">
    <property type="term" value="C:protein-DNA complex"/>
    <property type="evidence" value="ECO:0007669"/>
    <property type="project" value="TreeGrafter"/>
</dbReference>
<comment type="caution">
    <text evidence="6">The sequence shown here is derived from an EMBL/GenBank/DDBJ whole genome shotgun (WGS) entry which is preliminary data.</text>
</comment>
<dbReference type="Gene3D" id="1.10.10.10">
    <property type="entry name" value="Winged helix-like DNA-binding domain superfamily/Winged helix DNA-binding domain"/>
    <property type="match status" value="1"/>
</dbReference>
<sequence length="292" mass="30947">MIDRYLIRYCLGVVDQGSFSAAAASARVTQPTLSAGIAKLEALLGQQLFDRSGRRVRLTDAGTRFVDHARRIEAEFAAAERAVQATPPHRLIRIGVAPTVSTIALGAALAAARAAAPDERIEIVEGRTSELQGKLDHGRIDALLGPGVARDADDVRLFEEGYGVAMAVTHPLAHRASVTAEDIAGETMIVRRQCEALPLVSRFFTARGVRPFMAARTVSDDRAGAYVAAGLGITVMPYSLRTPGVAMPALAGFELTRVVGLRVPAAARARLEPSEAWQAFVVGMGGGEQAHS</sequence>
<evidence type="ECO:0000256" key="3">
    <source>
        <dbReference type="ARBA" id="ARBA00023125"/>
    </source>
</evidence>
<dbReference type="PANTHER" id="PTHR30346:SF28">
    <property type="entry name" value="HTH-TYPE TRANSCRIPTIONAL REGULATOR CYNR"/>
    <property type="match status" value="1"/>
</dbReference>
<keyword evidence="2" id="KW-0805">Transcription regulation</keyword>
<dbReference type="PANTHER" id="PTHR30346">
    <property type="entry name" value="TRANSCRIPTIONAL DUAL REGULATOR HCAR-RELATED"/>
    <property type="match status" value="1"/>
</dbReference>